<evidence type="ECO:0000313" key="3">
    <source>
        <dbReference type="Proteomes" id="UP000290545"/>
    </source>
</evidence>
<dbReference type="Proteomes" id="UP000290545">
    <property type="component" value="Unassembled WGS sequence"/>
</dbReference>
<reference evidence="2 3" key="1">
    <citation type="submission" date="2019-01" db="EMBL/GenBank/DDBJ databases">
        <title>Filimonas sp. strain TTM-71.</title>
        <authorList>
            <person name="Chen W.-M."/>
        </authorList>
    </citation>
    <scope>NUCLEOTIDE SEQUENCE [LARGE SCALE GENOMIC DNA]</scope>
    <source>
        <strain evidence="2 3">TTM-71</strain>
    </source>
</reference>
<dbReference type="OrthoDB" id="9814627at2"/>
<feature type="signal peptide" evidence="1">
    <location>
        <begin position="1"/>
        <end position="18"/>
    </location>
</feature>
<gene>
    <name evidence="2" type="ORF">ESB13_03535</name>
</gene>
<sequence length="389" mass="44530">MKIYRVIFCLFFSIKVFSQVNHVSGSAAYTLPVFNYADKRSGLSHNVSIDYSSDGGLRVQEVASAVGTGWNIIASGVIERMQLGEPDDQYNPVNYGFAADKQIIKRELNRWEDFDEYYSNGYMYAQYALNADARSLAVFPRFRGSHTKDYKMSPIGATDREQDIFMCNLNGRIVRFLIGKNGSDFPVEILDDSKIKVSFVLEDMRNRNIRTRIRSFTVKDEKGFVYVFDQIETADVIRARNKLVNNIPFASGAGTTPAVAVMESYPIGPRVVKKWHLSKISNPFTGEKIEFQYNNARIENLAIKTSVAQYIKEDDGRKAVTVMENKSFLDIKLLSRIVFPDRHEILLHYTGDRVDFHGAGYIDKISLLYKGVVKKYYDLEYGYFHKKEL</sequence>
<protein>
    <submittedName>
        <fullName evidence="2">Uncharacterized protein</fullName>
    </submittedName>
</protein>
<evidence type="ECO:0000256" key="1">
    <source>
        <dbReference type="SAM" id="SignalP"/>
    </source>
</evidence>
<comment type="caution">
    <text evidence="2">The sequence shown here is derived from an EMBL/GenBank/DDBJ whole genome shotgun (WGS) entry which is preliminary data.</text>
</comment>
<keyword evidence="1" id="KW-0732">Signal</keyword>
<dbReference type="RefSeq" id="WP_129001645.1">
    <property type="nucleotide sequence ID" value="NZ_SDHZ01000001.1"/>
</dbReference>
<feature type="chain" id="PRO_5020205396" evidence="1">
    <location>
        <begin position="19"/>
        <end position="389"/>
    </location>
</feature>
<accession>A0A4Q1D949</accession>
<proteinExistence type="predicted"/>
<keyword evidence="3" id="KW-1185">Reference proteome</keyword>
<name>A0A4Q1D949_9BACT</name>
<dbReference type="EMBL" id="SDHZ01000001">
    <property type="protein sequence ID" value="RXK85894.1"/>
    <property type="molecule type" value="Genomic_DNA"/>
</dbReference>
<evidence type="ECO:0000313" key="2">
    <source>
        <dbReference type="EMBL" id="RXK85894.1"/>
    </source>
</evidence>
<organism evidence="2 3">
    <name type="scientific">Filimonas effusa</name>
    <dbReference type="NCBI Taxonomy" id="2508721"/>
    <lineage>
        <taxon>Bacteria</taxon>
        <taxon>Pseudomonadati</taxon>
        <taxon>Bacteroidota</taxon>
        <taxon>Chitinophagia</taxon>
        <taxon>Chitinophagales</taxon>
        <taxon>Chitinophagaceae</taxon>
        <taxon>Filimonas</taxon>
    </lineage>
</organism>
<dbReference type="AlphaFoldDB" id="A0A4Q1D949"/>